<evidence type="ECO:0000256" key="3">
    <source>
        <dbReference type="ARBA" id="ARBA00023125"/>
    </source>
</evidence>
<gene>
    <name evidence="6" type="ORF">GCM10023094_36050</name>
</gene>
<dbReference type="InterPro" id="IPR000847">
    <property type="entry name" value="LysR_HTH_N"/>
</dbReference>
<evidence type="ECO:0000256" key="2">
    <source>
        <dbReference type="ARBA" id="ARBA00023015"/>
    </source>
</evidence>
<keyword evidence="3" id="KW-0238">DNA-binding</keyword>
<dbReference type="Pfam" id="PF00126">
    <property type="entry name" value="HTH_1"/>
    <property type="match status" value="1"/>
</dbReference>
<name>A0ABP8PBH2_9NOCA</name>
<dbReference type="Proteomes" id="UP001501183">
    <property type="component" value="Unassembled WGS sequence"/>
</dbReference>
<dbReference type="InterPro" id="IPR037402">
    <property type="entry name" value="YidZ_PBP2"/>
</dbReference>
<keyword evidence="4" id="KW-0804">Transcription</keyword>
<dbReference type="InterPro" id="IPR050389">
    <property type="entry name" value="LysR-type_TF"/>
</dbReference>
<accession>A0ABP8PBH2</accession>
<dbReference type="RefSeq" id="WP_345348027.1">
    <property type="nucleotide sequence ID" value="NZ_BAABFB010000057.1"/>
</dbReference>
<dbReference type="Gene3D" id="3.40.190.10">
    <property type="entry name" value="Periplasmic binding protein-like II"/>
    <property type="match status" value="2"/>
</dbReference>
<dbReference type="Pfam" id="PF03466">
    <property type="entry name" value="LysR_substrate"/>
    <property type="match status" value="1"/>
</dbReference>
<organism evidence="6 7">
    <name type="scientific">Rhodococcus olei</name>
    <dbReference type="NCBI Taxonomy" id="2161675"/>
    <lineage>
        <taxon>Bacteria</taxon>
        <taxon>Bacillati</taxon>
        <taxon>Actinomycetota</taxon>
        <taxon>Actinomycetes</taxon>
        <taxon>Mycobacteriales</taxon>
        <taxon>Nocardiaceae</taxon>
        <taxon>Rhodococcus</taxon>
    </lineage>
</organism>
<evidence type="ECO:0000259" key="5">
    <source>
        <dbReference type="PROSITE" id="PS50931"/>
    </source>
</evidence>
<dbReference type="PANTHER" id="PTHR30118:SF15">
    <property type="entry name" value="TRANSCRIPTIONAL REGULATORY PROTEIN"/>
    <property type="match status" value="1"/>
</dbReference>
<sequence>MDLRRIDLNLLVAFDMLMTERSVTRAAQRLSVGQSAMSSTLGRLRKLFDDPIMTRDGRTLVATPLAESLAEPVRDLLVDIENVLALRNEFDPFTAEQTFSIIANDYLIMTFLQPLIARLSTEAPGIRLRIFPTGDDFADQLRRHQVDLLLIPQEAFEEHAEFHHHVLFQDRYVVAVDKDHPDVADEITLEQFSELPYLAASSGHLRSLSEMQLDFLGVRRNTEITAGFGTAPFLLKGTRLITLVHERLARKVHEAAGIRLLEPPIARLQPITEIMAWTNRTDAVAGHRWLRRMLIDLADEYDGDPAHSGI</sequence>
<proteinExistence type="inferred from homology"/>
<dbReference type="SUPFAM" id="SSF53850">
    <property type="entry name" value="Periplasmic binding protein-like II"/>
    <property type="match status" value="1"/>
</dbReference>
<dbReference type="PROSITE" id="PS50931">
    <property type="entry name" value="HTH_LYSR"/>
    <property type="match status" value="1"/>
</dbReference>
<dbReference type="PANTHER" id="PTHR30118">
    <property type="entry name" value="HTH-TYPE TRANSCRIPTIONAL REGULATOR LEUO-RELATED"/>
    <property type="match status" value="1"/>
</dbReference>
<evidence type="ECO:0000256" key="4">
    <source>
        <dbReference type="ARBA" id="ARBA00023163"/>
    </source>
</evidence>
<feature type="domain" description="HTH lysR-type" evidence="5">
    <location>
        <begin position="6"/>
        <end position="63"/>
    </location>
</feature>
<dbReference type="InterPro" id="IPR005119">
    <property type="entry name" value="LysR_subst-bd"/>
</dbReference>
<dbReference type="EMBL" id="BAABFB010000057">
    <property type="protein sequence ID" value="GAA4483863.1"/>
    <property type="molecule type" value="Genomic_DNA"/>
</dbReference>
<dbReference type="Gene3D" id="1.10.10.10">
    <property type="entry name" value="Winged helix-like DNA-binding domain superfamily/Winged helix DNA-binding domain"/>
    <property type="match status" value="1"/>
</dbReference>
<comment type="similarity">
    <text evidence="1">Belongs to the LysR transcriptional regulatory family.</text>
</comment>
<comment type="caution">
    <text evidence="6">The sequence shown here is derived from an EMBL/GenBank/DDBJ whole genome shotgun (WGS) entry which is preliminary data.</text>
</comment>
<reference evidence="7" key="1">
    <citation type="journal article" date="2019" name="Int. J. Syst. Evol. Microbiol.">
        <title>The Global Catalogue of Microorganisms (GCM) 10K type strain sequencing project: providing services to taxonomists for standard genome sequencing and annotation.</title>
        <authorList>
            <consortium name="The Broad Institute Genomics Platform"/>
            <consortium name="The Broad Institute Genome Sequencing Center for Infectious Disease"/>
            <person name="Wu L."/>
            <person name="Ma J."/>
        </authorList>
    </citation>
    <scope>NUCLEOTIDE SEQUENCE [LARGE SCALE GENOMIC DNA]</scope>
    <source>
        <strain evidence="7">JCM 32206</strain>
    </source>
</reference>
<dbReference type="InterPro" id="IPR036388">
    <property type="entry name" value="WH-like_DNA-bd_sf"/>
</dbReference>
<dbReference type="InterPro" id="IPR036390">
    <property type="entry name" value="WH_DNA-bd_sf"/>
</dbReference>
<evidence type="ECO:0000313" key="7">
    <source>
        <dbReference type="Proteomes" id="UP001501183"/>
    </source>
</evidence>
<dbReference type="SUPFAM" id="SSF46785">
    <property type="entry name" value="Winged helix' DNA-binding domain"/>
    <property type="match status" value="1"/>
</dbReference>
<evidence type="ECO:0000256" key="1">
    <source>
        <dbReference type="ARBA" id="ARBA00009437"/>
    </source>
</evidence>
<keyword evidence="2" id="KW-0805">Transcription regulation</keyword>
<protein>
    <submittedName>
        <fullName evidence="6">LysR family transcriptional regulator</fullName>
    </submittedName>
</protein>
<dbReference type="CDD" id="cd08417">
    <property type="entry name" value="PBP2_Nitroaromatics_like"/>
    <property type="match status" value="1"/>
</dbReference>
<evidence type="ECO:0000313" key="6">
    <source>
        <dbReference type="EMBL" id="GAA4483863.1"/>
    </source>
</evidence>
<keyword evidence="7" id="KW-1185">Reference proteome</keyword>